<dbReference type="RefSeq" id="WP_265725233.1">
    <property type="nucleotide sequence ID" value="NZ_JAOSLC020000003.1"/>
</dbReference>
<sequence>MAKILITGGTGLVGKRLTKMLVKNNHEVLVLSRSPKKENEFRWNLSENFIDKKALENVDYIIHLAGAGIADKRWTDERKK</sequence>
<reference evidence="2" key="1">
    <citation type="submission" date="2023-02" db="EMBL/GenBank/DDBJ databases">
        <title>Polaribacter ponticola sp. nov., isolated from seawater.</title>
        <authorList>
            <person name="Baek J.H."/>
            <person name="Kim J.M."/>
            <person name="Choi D.G."/>
            <person name="Jeon C.O."/>
        </authorList>
    </citation>
    <scope>NUCLEOTIDE SEQUENCE</scope>
    <source>
        <strain evidence="2">MSW5</strain>
    </source>
</reference>
<keyword evidence="3" id="KW-1185">Reference proteome</keyword>
<comment type="caution">
    <text evidence="2">The sequence shown here is derived from an EMBL/GenBank/DDBJ whole genome shotgun (WGS) entry which is preliminary data.</text>
</comment>
<dbReference type="EMBL" id="JAOSLC020000003">
    <property type="protein sequence ID" value="MDD7914626.1"/>
    <property type="molecule type" value="Genomic_DNA"/>
</dbReference>
<dbReference type="InterPro" id="IPR001509">
    <property type="entry name" value="Epimerase_deHydtase"/>
</dbReference>
<name>A0ABT5SAW9_9FLAO</name>
<accession>A0ABT5SAW9</accession>
<dbReference type="PANTHER" id="PTHR11092">
    <property type="entry name" value="SUGAR NUCLEOTIDE EPIMERASE RELATED"/>
    <property type="match status" value="1"/>
</dbReference>
<gene>
    <name evidence="2" type="ORF">N5A56_009445</name>
</gene>
<dbReference type="SUPFAM" id="SSF51735">
    <property type="entry name" value="NAD(P)-binding Rossmann-fold domains"/>
    <property type="match status" value="1"/>
</dbReference>
<dbReference type="PANTHER" id="PTHR11092:SF0">
    <property type="entry name" value="EPIMERASE FAMILY PROTEIN SDR39U1"/>
    <property type="match status" value="1"/>
</dbReference>
<evidence type="ECO:0000313" key="2">
    <source>
        <dbReference type="EMBL" id="MDD7914626.1"/>
    </source>
</evidence>
<protein>
    <submittedName>
        <fullName evidence="2">NAD-dependent epimerase/dehydratase family protein</fullName>
    </submittedName>
</protein>
<dbReference type="Pfam" id="PF01370">
    <property type="entry name" value="Epimerase"/>
    <property type="match status" value="1"/>
</dbReference>
<evidence type="ECO:0000313" key="3">
    <source>
        <dbReference type="Proteomes" id="UP001151478"/>
    </source>
</evidence>
<dbReference type="InterPro" id="IPR036291">
    <property type="entry name" value="NAD(P)-bd_dom_sf"/>
</dbReference>
<feature type="domain" description="NAD-dependent epimerase/dehydratase" evidence="1">
    <location>
        <begin position="4"/>
        <end position="76"/>
    </location>
</feature>
<dbReference type="Gene3D" id="3.40.50.720">
    <property type="entry name" value="NAD(P)-binding Rossmann-like Domain"/>
    <property type="match status" value="1"/>
</dbReference>
<evidence type="ECO:0000259" key="1">
    <source>
        <dbReference type="Pfam" id="PF01370"/>
    </source>
</evidence>
<organism evidence="2 3">
    <name type="scientific">Polaribacter ponticola</name>
    <dbReference type="NCBI Taxonomy" id="2978475"/>
    <lineage>
        <taxon>Bacteria</taxon>
        <taxon>Pseudomonadati</taxon>
        <taxon>Bacteroidota</taxon>
        <taxon>Flavobacteriia</taxon>
        <taxon>Flavobacteriales</taxon>
        <taxon>Flavobacteriaceae</taxon>
    </lineage>
</organism>
<dbReference type="Proteomes" id="UP001151478">
    <property type="component" value="Unassembled WGS sequence"/>
</dbReference>
<proteinExistence type="predicted"/>